<evidence type="ECO:0000256" key="5">
    <source>
        <dbReference type="SAM" id="MobiDB-lite"/>
    </source>
</evidence>
<dbReference type="KEGG" id="tfa:BW733_02860"/>
<dbReference type="InterPro" id="IPR025705">
    <property type="entry name" value="Beta_hexosaminidase_sua/sub"/>
</dbReference>
<dbReference type="GO" id="GO:0005975">
    <property type="term" value="P:carbohydrate metabolic process"/>
    <property type="evidence" value="ECO:0007669"/>
    <property type="project" value="InterPro"/>
</dbReference>
<evidence type="ECO:0000256" key="2">
    <source>
        <dbReference type="ARBA" id="ARBA00006285"/>
    </source>
</evidence>
<reference evidence="7 8" key="1">
    <citation type="journal article" date="2008" name="Int. J. Syst. Evol. Microbiol.">
        <title>Tessaracoccus flavescens sp. nov., isolated from marine sediment.</title>
        <authorList>
            <person name="Lee D.W."/>
            <person name="Lee S.D."/>
        </authorList>
    </citation>
    <scope>NUCLEOTIDE SEQUENCE [LARGE SCALE GENOMIC DNA]</scope>
    <source>
        <strain evidence="7 8">SST-39T</strain>
    </source>
</reference>
<evidence type="ECO:0000313" key="8">
    <source>
        <dbReference type="Proteomes" id="UP000188235"/>
    </source>
</evidence>
<dbReference type="SUPFAM" id="SSF51445">
    <property type="entry name" value="(Trans)glycosidases"/>
    <property type="match status" value="1"/>
</dbReference>
<dbReference type="InterPro" id="IPR015883">
    <property type="entry name" value="Glyco_hydro_20_cat"/>
</dbReference>
<dbReference type="RefSeq" id="WP_077347721.1">
    <property type="nucleotide sequence ID" value="NZ_CP019607.1"/>
</dbReference>
<dbReference type="STRING" id="399497.BW733_02860"/>
<protein>
    <recommendedName>
        <fullName evidence="3">beta-N-acetylhexosaminidase</fullName>
        <ecNumber evidence="3">3.2.1.52</ecNumber>
    </recommendedName>
</protein>
<dbReference type="GO" id="GO:0004563">
    <property type="term" value="F:beta-N-acetylhexosaminidase activity"/>
    <property type="evidence" value="ECO:0007669"/>
    <property type="project" value="UniProtKB-EC"/>
</dbReference>
<dbReference type="PANTHER" id="PTHR22600:SF57">
    <property type="entry name" value="BETA-N-ACETYLHEXOSAMINIDASE"/>
    <property type="match status" value="1"/>
</dbReference>
<evidence type="ECO:0000259" key="6">
    <source>
        <dbReference type="Pfam" id="PF00728"/>
    </source>
</evidence>
<dbReference type="Gene3D" id="3.20.20.80">
    <property type="entry name" value="Glycosidases"/>
    <property type="match status" value="1"/>
</dbReference>
<gene>
    <name evidence="7" type="ORF">BW733_02860</name>
</gene>
<feature type="region of interest" description="Disordered" evidence="5">
    <location>
        <begin position="187"/>
        <end position="269"/>
    </location>
</feature>
<evidence type="ECO:0000256" key="1">
    <source>
        <dbReference type="ARBA" id="ARBA00001231"/>
    </source>
</evidence>
<organism evidence="7 8">
    <name type="scientific">Tessaracoccus flavescens</name>
    <dbReference type="NCBI Taxonomy" id="399497"/>
    <lineage>
        <taxon>Bacteria</taxon>
        <taxon>Bacillati</taxon>
        <taxon>Actinomycetota</taxon>
        <taxon>Actinomycetes</taxon>
        <taxon>Propionibacteriales</taxon>
        <taxon>Propionibacteriaceae</taxon>
        <taxon>Tessaracoccus</taxon>
    </lineage>
</organism>
<dbReference type="EC" id="3.2.1.52" evidence="3"/>
<dbReference type="PANTHER" id="PTHR22600">
    <property type="entry name" value="BETA-HEXOSAMINIDASE"/>
    <property type="match status" value="1"/>
</dbReference>
<dbReference type="GO" id="GO:0030203">
    <property type="term" value="P:glycosaminoglycan metabolic process"/>
    <property type="evidence" value="ECO:0007669"/>
    <property type="project" value="TreeGrafter"/>
</dbReference>
<dbReference type="EMBL" id="CP019607">
    <property type="protein sequence ID" value="AQP49932.1"/>
    <property type="molecule type" value="Genomic_DNA"/>
</dbReference>
<dbReference type="AlphaFoldDB" id="A0A1Q2CUY9"/>
<name>A0A1Q2CUY9_9ACTN</name>
<dbReference type="Proteomes" id="UP000188235">
    <property type="component" value="Chromosome"/>
</dbReference>
<sequence length="269" mass="29196">MVWLKFDTLHLHLTGWNGFRLDSPKFAGLAPEESYTKDDIARIEAEAARYGIEILPENDRSGRATVLTAYWPELGWECAAMGGVNTFTVNVTKQETFGRTKELLDEFLTWFSGPRFHIGTDGYPTGGTQKSWALTAQGVEPGGTVERGGFQFARPDEDGPHALLADGQTIRVDAAAEAVGLLTTGALGPASGTGRVAYTHGTSEEFRISDPTTTSETGPGSTGRPTSTSTRSRPIRPARSRRSPFPVPTRRQVPPRRVLARPPLANGVW</sequence>
<evidence type="ECO:0000313" key="7">
    <source>
        <dbReference type="EMBL" id="AQP49932.1"/>
    </source>
</evidence>
<keyword evidence="4" id="KW-0378">Hydrolase</keyword>
<dbReference type="InterPro" id="IPR017853">
    <property type="entry name" value="GH"/>
</dbReference>
<comment type="similarity">
    <text evidence="2">Belongs to the glycosyl hydrolase 20 family.</text>
</comment>
<feature type="compositionally biased region" description="Low complexity" evidence="5">
    <location>
        <begin position="248"/>
        <end position="269"/>
    </location>
</feature>
<feature type="domain" description="Glycoside hydrolase family 20 catalytic" evidence="6">
    <location>
        <begin position="1"/>
        <end position="132"/>
    </location>
</feature>
<dbReference type="Pfam" id="PF00728">
    <property type="entry name" value="Glyco_hydro_20"/>
    <property type="match status" value="1"/>
</dbReference>
<dbReference type="GO" id="GO:0016020">
    <property type="term" value="C:membrane"/>
    <property type="evidence" value="ECO:0007669"/>
    <property type="project" value="TreeGrafter"/>
</dbReference>
<accession>A0A1Q2CUY9</accession>
<keyword evidence="8" id="KW-1185">Reference proteome</keyword>
<feature type="compositionally biased region" description="Low complexity" evidence="5">
    <location>
        <begin position="209"/>
        <end position="232"/>
    </location>
</feature>
<comment type="catalytic activity">
    <reaction evidence="1">
        <text>Hydrolysis of terminal non-reducing N-acetyl-D-hexosamine residues in N-acetyl-beta-D-hexosaminides.</text>
        <dbReference type="EC" id="3.2.1.52"/>
    </reaction>
</comment>
<proteinExistence type="inferred from homology"/>
<dbReference type="OrthoDB" id="9763537at2"/>
<evidence type="ECO:0000256" key="3">
    <source>
        <dbReference type="ARBA" id="ARBA00012663"/>
    </source>
</evidence>
<evidence type="ECO:0000256" key="4">
    <source>
        <dbReference type="ARBA" id="ARBA00022801"/>
    </source>
</evidence>
<feature type="compositionally biased region" description="Basic residues" evidence="5">
    <location>
        <begin position="233"/>
        <end position="242"/>
    </location>
</feature>